<dbReference type="InterPro" id="IPR052708">
    <property type="entry name" value="PxpC"/>
</dbReference>
<dbReference type="GO" id="GO:0016787">
    <property type="term" value="F:hydrolase activity"/>
    <property type="evidence" value="ECO:0007669"/>
    <property type="project" value="UniProtKB-KW"/>
</dbReference>
<dbReference type="GO" id="GO:0005524">
    <property type="term" value="F:ATP binding"/>
    <property type="evidence" value="ECO:0007669"/>
    <property type="project" value="UniProtKB-KW"/>
</dbReference>
<comment type="caution">
    <text evidence="5">The sequence shown here is derived from an EMBL/GenBank/DDBJ whole genome shotgun (WGS) entry which is preliminary data.</text>
</comment>
<name>A0A4R7C945_9HYPH</name>
<evidence type="ECO:0000313" key="5">
    <source>
        <dbReference type="EMBL" id="TDR93237.1"/>
    </source>
</evidence>
<dbReference type="AlphaFoldDB" id="A0A4R7C945"/>
<protein>
    <submittedName>
        <fullName evidence="5">Biotin-dependent carboxylase-like uncharacterized protein</fullName>
    </submittedName>
</protein>
<dbReference type="Proteomes" id="UP000295122">
    <property type="component" value="Unassembled WGS sequence"/>
</dbReference>
<keyword evidence="3" id="KW-0067">ATP-binding</keyword>
<dbReference type="RefSeq" id="WP_245512786.1">
    <property type="nucleotide sequence ID" value="NZ_SNZR01000011.1"/>
</dbReference>
<dbReference type="SUPFAM" id="SSF50891">
    <property type="entry name" value="Cyclophilin-like"/>
    <property type="match status" value="1"/>
</dbReference>
<gene>
    <name evidence="5" type="ORF">EV668_0493</name>
</gene>
<dbReference type="PANTHER" id="PTHR43309:SF5">
    <property type="entry name" value="5-OXOPROLINASE SUBUNIT C"/>
    <property type="match status" value="1"/>
</dbReference>
<keyword evidence="6" id="KW-1185">Reference proteome</keyword>
<evidence type="ECO:0000313" key="6">
    <source>
        <dbReference type="Proteomes" id="UP000295122"/>
    </source>
</evidence>
<evidence type="ECO:0000259" key="4">
    <source>
        <dbReference type="SMART" id="SM00797"/>
    </source>
</evidence>
<dbReference type="NCBIfam" id="TIGR00724">
    <property type="entry name" value="urea_amlyse_rel"/>
    <property type="match status" value="1"/>
</dbReference>
<reference evidence="5 6" key="1">
    <citation type="submission" date="2019-03" db="EMBL/GenBank/DDBJ databases">
        <title>Genomic Encyclopedia of Type Strains, Phase IV (KMG-IV): sequencing the most valuable type-strain genomes for metagenomic binning, comparative biology and taxonomic classification.</title>
        <authorList>
            <person name="Goeker M."/>
        </authorList>
    </citation>
    <scope>NUCLEOTIDE SEQUENCE [LARGE SCALE GENOMIC DNA]</scope>
    <source>
        <strain evidence="5 6">DSM 25903</strain>
    </source>
</reference>
<proteinExistence type="predicted"/>
<dbReference type="SMART" id="SM00797">
    <property type="entry name" value="AHS2"/>
    <property type="match status" value="1"/>
</dbReference>
<evidence type="ECO:0000256" key="1">
    <source>
        <dbReference type="ARBA" id="ARBA00022741"/>
    </source>
</evidence>
<accession>A0A4R7C945</accession>
<dbReference type="EMBL" id="SNZR01000011">
    <property type="protein sequence ID" value="TDR93237.1"/>
    <property type="molecule type" value="Genomic_DNA"/>
</dbReference>
<keyword evidence="2" id="KW-0378">Hydrolase</keyword>
<dbReference type="InterPro" id="IPR029000">
    <property type="entry name" value="Cyclophilin-like_dom_sf"/>
</dbReference>
<organism evidence="5 6">
    <name type="scientific">Enterovirga rhinocerotis</name>
    <dbReference type="NCBI Taxonomy" id="1339210"/>
    <lineage>
        <taxon>Bacteria</taxon>
        <taxon>Pseudomonadati</taxon>
        <taxon>Pseudomonadota</taxon>
        <taxon>Alphaproteobacteria</taxon>
        <taxon>Hyphomicrobiales</taxon>
        <taxon>Methylobacteriaceae</taxon>
        <taxon>Enterovirga</taxon>
    </lineage>
</organism>
<dbReference type="Pfam" id="PF02626">
    <property type="entry name" value="CT_A_B"/>
    <property type="match status" value="1"/>
</dbReference>
<dbReference type="PANTHER" id="PTHR43309">
    <property type="entry name" value="5-OXOPROLINASE SUBUNIT C"/>
    <property type="match status" value="1"/>
</dbReference>
<feature type="domain" description="Carboxyltransferase" evidence="4">
    <location>
        <begin position="25"/>
        <end position="302"/>
    </location>
</feature>
<evidence type="ECO:0000256" key="2">
    <source>
        <dbReference type="ARBA" id="ARBA00022801"/>
    </source>
</evidence>
<dbReference type="InterPro" id="IPR003778">
    <property type="entry name" value="CT_A_B"/>
</dbReference>
<dbReference type="Gene3D" id="2.40.100.10">
    <property type="entry name" value="Cyclophilin-like"/>
    <property type="match status" value="1"/>
</dbReference>
<sequence length="339" mass="34596">MSALLVKTCGPMTSLQDAGRIGAGRSGISRSGAMDGLSLAEANALVGNPPDIGAIELMLVGGTFEIVGGPARIALAGARMALTVDGAPVAPSTSCTAPEGATITIGGASEGIYAYLAVAGGFDVAPQLGSVSLQPRAGIGGLDGRPFRAGDRIPLRSAEDPAGPEHDLPPWRPDADPIRVVLGPQDDLFPPDAVEAFLGNTYTVSEEADRMGYRLAGQPIEHLRGFNIVSDGLVAGSVQVPGSGLPIVMMSDHQTTGGYPKIATVISVDRARLAQRRVGTAVRFAAVPVAEAHAILRAQRAAIAALPSQLRVVHSGLPSVEEMLALNLAGEAKDALAEG</sequence>
<keyword evidence="1" id="KW-0547">Nucleotide-binding</keyword>
<evidence type="ECO:0000256" key="3">
    <source>
        <dbReference type="ARBA" id="ARBA00022840"/>
    </source>
</evidence>